<feature type="region of interest" description="Disordered" evidence="7">
    <location>
        <begin position="860"/>
        <end position="882"/>
    </location>
</feature>
<keyword evidence="8" id="KW-0812">Transmembrane</keyword>
<evidence type="ECO:0000256" key="6">
    <source>
        <dbReference type="PROSITE-ProRule" id="PRU10141"/>
    </source>
</evidence>
<evidence type="ECO:0008006" key="13">
    <source>
        <dbReference type="Google" id="ProtNLM"/>
    </source>
</evidence>
<feature type="region of interest" description="Disordered" evidence="7">
    <location>
        <begin position="953"/>
        <end position="1006"/>
    </location>
</feature>
<dbReference type="GO" id="GO:0004674">
    <property type="term" value="F:protein serine/threonine kinase activity"/>
    <property type="evidence" value="ECO:0007669"/>
    <property type="project" value="UniProtKB-KW"/>
</dbReference>
<evidence type="ECO:0000259" key="9">
    <source>
        <dbReference type="PROSITE" id="PS50011"/>
    </source>
</evidence>
<feature type="region of interest" description="Disordered" evidence="7">
    <location>
        <begin position="907"/>
        <end position="935"/>
    </location>
</feature>
<dbReference type="Proteomes" id="UP000247498">
    <property type="component" value="Unassembled WGS sequence"/>
</dbReference>
<dbReference type="InParanoid" id="A0A2V0PSD7"/>
<dbReference type="InterPro" id="IPR001245">
    <property type="entry name" value="Ser-Thr/Tyr_kinase_cat_dom"/>
</dbReference>
<dbReference type="InterPro" id="IPR006189">
    <property type="entry name" value="CHASE_dom"/>
</dbReference>
<dbReference type="STRING" id="307507.A0A2V0PSD7"/>
<name>A0A2V0PSD7_9CHLO</name>
<accession>A0A2V0PSD7</accession>
<evidence type="ECO:0000259" key="10">
    <source>
        <dbReference type="PROSITE" id="PS50839"/>
    </source>
</evidence>
<dbReference type="PANTHER" id="PTHR44329">
    <property type="entry name" value="SERINE/THREONINE-PROTEIN KINASE TNNI3K-RELATED"/>
    <property type="match status" value="1"/>
</dbReference>
<feature type="domain" description="CHASE" evidence="10">
    <location>
        <begin position="236"/>
        <end position="343"/>
    </location>
</feature>
<evidence type="ECO:0000256" key="7">
    <source>
        <dbReference type="SAM" id="MobiDB-lite"/>
    </source>
</evidence>
<dbReference type="PROSITE" id="PS50839">
    <property type="entry name" value="CHASE"/>
    <property type="match status" value="1"/>
</dbReference>
<dbReference type="SMART" id="SM01079">
    <property type="entry name" value="CHASE"/>
    <property type="match status" value="1"/>
</dbReference>
<feature type="transmembrane region" description="Helical" evidence="8">
    <location>
        <begin position="136"/>
        <end position="158"/>
    </location>
</feature>
<feature type="compositionally biased region" description="Basic and acidic residues" evidence="7">
    <location>
        <begin position="13"/>
        <end position="23"/>
    </location>
</feature>
<feature type="compositionally biased region" description="Low complexity" evidence="7">
    <location>
        <begin position="971"/>
        <end position="988"/>
    </location>
</feature>
<feature type="binding site" evidence="6">
    <location>
        <position position="547"/>
    </location>
    <ligand>
        <name>ATP</name>
        <dbReference type="ChEBI" id="CHEBI:30616"/>
    </ligand>
</feature>
<dbReference type="InterPro" id="IPR051681">
    <property type="entry name" value="Ser/Thr_Kinases-Pseudokinases"/>
</dbReference>
<dbReference type="AlphaFoldDB" id="A0A2V0PSD7"/>
<keyword evidence="12" id="KW-1185">Reference proteome</keyword>
<dbReference type="OrthoDB" id="540454at2759"/>
<evidence type="ECO:0000313" key="11">
    <source>
        <dbReference type="EMBL" id="GBG00256.1"/>
    </source>
</evidence>
<keyword evidence="8" id="KW-1133">Transmembrane helix</keyword>
<dbReference type="PROSITE" id="PS00108">
    <property type="entry name" value="PROTEIN_KINASE_ST"/>
    <property type="match status" value="1"/>
</dbReference>
<keyword evidence="2" id="KW-0808">Transferase</keyword>
<dbReference type="PRINTS" id="PR00109">
    <property type="entry name" value="TYRKINASE"/>
</dbReference>
<evidence type="ECO:0000256" key="8">
    <source>
        <dbReference type="SAM" id="Phobius"/>
    </source>
</evidence>
<sequence length="1006" mass="104174">MPSSGASGAGRPRTREELARELQEALAARPQPAGSAAAAGTPPRSGGSSWEAPAAAATAAAAVASRQPSVEHEPVGVDRSKGGGGGVWAEGSSRAGTRWWATDAAAGPAAAPARRWPNLDVDLRRAAEVVRRHPSIIAAALAVTLALAAAGIAGVLVASAAEEGHRRDAAQGFADTAAVGFGIQLQQMLAPLLALATFIHDQPNFPALARRFDPIARELLAALPEREAVASLQLTPQGVVRSFYPLPGNEAALNHDLLRDPDRRQAALETIQRGVMTLQGPLMLKQGWLGLVPRLPIFIENVTNPNETFGAPAPPYNCSICYNPVTRRMFWGFASCVINFSSVEKGTDPRLKALTQQGYQYALYAPQPNGTRTRFAASRTPPPPPPASVSSTVYVPNSEWELRVYPARGWVPGWRGPMLATTTVAAALIGLLVGAVLVGRRQQAWLLAETRAANTALAAEKQRMDVLLARQYNLISCVLESGAMGAAANGGTLEEKTLARIEDMRRAIGVSSSAGAPDELRLVELLGEGSFGKVYKGVWRGSTVAIKTVVLPARMSGAEKRERMAVMEAAISSSMTHPCIVQTYTYAIKPLTDSSSAAPTVVELSGSQLSAPGAAPSPVPAPAPAAFEVSLVLELCDLGCLRDALDAGAFYTAANTLNYAAILDTAADVARAMAHLHRHQVVHSDLKTRNVLLKSDGGERGVVAKVADFGLAVRIDSADTHVSAVQGTLSHMGPEAQLGRVSKAGDVYSFGITLWELYTGGHAFADVPRALLGHKVAVQGLRPRFPGYAPREYRQLAEACWTADPEKRPTFDEILEILTRMRTRLGGTTTPLTPYTVPRIHSADILDAAAEAAEAASASAAARSAPSTDPGSGGEAAAASAAPSAGGILRLSSLTRSYYVGDSVDSADGSHAAGQEGAEEHGQQSPPGGGGGGGAAAAAAAAAAARRASFGGGSFVSRLEPIADGGDDEGSGASAAAAAQQRHGGAPADVEAGLTDPGGPRRGGNG</sequence>
<dbReference type="InterPro" id="IPR008271">
    <property type="entry name" value="Ser/Thr_kinase_AS"/>
</dbReference>
<feature type="compositionally biased region" description="Low complexity" evidence="7">
    <location>
        <begin position="24"/>
        <end position="64"/>
    </location>
</feature>
<dbReference type="Gene3D" id="3.30.200.20">
    <property type="entry name" value="Phosphorylase Kinase, domain 1"/>
    <property type="match status" value="1"/>
</dbReference>
<keyword evidence="4" id="KW-0418">Kinase</keyword>
<evidence type="ECO:0000256" key="3">
    <source>
        <dbReference type="ARBA" id="ARBA00022741"/>
    </source>
</evidence>
<organism evidence="11 12">
    <name type="scientific">Raphidocelis subcapitata</name>
    <dbReference type="NCBI Taxonomy" id="307507"/>
    <lineage>
        <taxon>Eukaryota</taxon>
        <taxon>Viridiplantae</taxon>
        <taxon>Chlorophyta</taxon>
        <taxon>core chlorophytes</taxon>
        <taxon>Chlorophyceae</taxon>
        <taxon>CS clade</taxon>
        <taxon>Sphaeropleales</taxon>
        <taxon>Selenastraceae</taxon>
        <taxon>Raphidocelis</taxon>
    </lineage>
</organism>
<keyword evidence="3 6" id="KW-0547">Nucleotide-binding</keyword>
<evidence type="ECO:0000256" key="5">
    <source>
        <dbReference type="ARBA" id="ARBA00022840"/>
    </source>
</evidence>
<keyword evidence="5 6" id="KW-0067">ATP-binding</keyword>
<dbReference type="GO" id="GO:0005524">
    <property type="term" value="F:ATP binding"/>
    <property type="evidence" value="ECO:0007669"/>
    <property type="project" value="UniProtKB-UniRule"/>
</dbReference>
<evidence type="ECO:0000256" key="1">
    <source>
        <dbReference type="ARBA" id="ARBA00022527"/>
    </source>
</evidence>
<dbReference type="Gene3D" id="1.10.510.10">
    <property type="entry name" value="Transferase(Phosphotransferase) domain 1"/>
    <property type="match status" value="1"/>
</dbReference>
<keyword evidence="1" id="KW-0723">Serine/threonine-protein kinase</keyword>
<dbReference type="SMART" id="SM00220">
    <property type="entry name" value="S_TKc"/>
    <property type="match status" value="1"/>
</dbReference>
<feature type="domain" description="Protein kinase" evidence="9">
    <location>
        <begin position="520"/>
        <end position="825"/>
    </location>
</feature>
<evidence type="ECO:0000256" key="4">
    <source>
        <dbReference type="ARBA" id="ARBA00022777"/>
    </source>
</evidence>
<proteinExistence type="predicted"/>
<feature type="transmembrane region" description="Helical" evidence="8">
    <location>
        <begin position="418"/>
        <end position="438"/>
    </location>
</feature>
<evidence type="ECO:0000313" key="12">
    <source>
        <dbReference type="Proteomes" id="UP000247498"/>
    </source>
</evidence>
<dbReference type="Pfam" id="PF03924">
    <property type="entry name" value="CHASE"/>
    <property type="match status" value="1"/>
</dbReference>
<reference evidence="11 12" key="1">
    <citation type="journal article" date="2018" name="Sci. Rep.">
        <title>Raphidocelis subcapitata (=Pseudokirchneriella subcapitata) provides an insight into genome evolution and environmental adaptations in the Sphaeropleales.</title>
        <authorList>
            <person name="Suzuki S."/>
            <person name="Yamaguchi H."/>
            <person name="Nakajima N."/>
            <person name="Kawachi M."/>
        </authorList>
    </citation>
    <scope>NUCLEOTIDE SEQUENCE [LARGE SCALE GENOMIC DNA]</scope>
    <source>
        <strain evidence="11 12">NIES-35</strain>
    </source>
</reference>
<dbReference type="PROSITE" id="PS50011">
    <property type="entry name" value="PROTEIN_KINASE_DOM"/>
    <property type="match status" value="1"/>
</dbReference>
<comment type="caution">
    <text evidence="11">The sequence shown here is derived from an EMBL/GenBank/DDBJ whole genome shotgun (WGS) entry which is preliminary data.</text>
</comment>
<feature type="compositionally biased region" description="Basic and acidic residues" evidence="7">
    <location>
        <begin position="69"/>
        <end position="81"/>
    </location>
</feature>
<feature type="region of interest" description="Disordered" evidence="7">
    <location>
        <begin position="1"/>
        <end position="91"/>
    </location>
</feature>
<dbReference type="SUPFAM" id="SSF56112">
    <property type="entry name" value="Protein kinase-like (PK-like)"/>
    <property type="match status" value="1"/>
</dbReference>
<protein>
    <recommendedName>
        <fullName evidence="13">Protein kinase domain-containing protein</fullName>
    </recommendedName>
</protein>
<dbReference type="EMBL" id="BDRX01000204">
    <property type="protein sequence ID" value="GBG00256.1"/>
    <property type="molecule type" value="Genomic_DNA"/>
</dbReference>
<gene>
    <name evidence="11" type="ORF">Rsub_12900</name>
</gene>
<dbReference type="Pfam" id="PF07714">
    <property type="entry name" value="PK_Tyr_Ser-Thr"/>
    <property type="match status" value="2"/>
</dbReference>
<dbReference type="InterPro" id="IPR000719">
    <property type="entry name" value="Prot_kinase_dom"/>
</dbReference>
<dbReference type="InterPro" id="IPR017441">
    <property type="entry name" value="Protein_kinase_ATP_BS"/>
</dbReference>
<evidence type="ECO:0000256" key="2">
    <source>
        <dbReference type="ARBA" id="ARBA00022679"/>
    </source>
</evidence>
<dbReference type="PROSITE" id="PS00107">
    <property type="entry name" value="PROTEIN_KINASE_ATP"/>
    <property type="match status" value="1"/>
</dbReference>
<dbReference type="PANTHER" id="PTHR44329:SF214">
    <property type="entry name" value="PROTEIN KINASE DOMAIN-CONTAINING PROTEIN"/>
    <property type="match status" value="1"/>
</dbReference>
<dbReference type="InterPro" id="IPR011009">
    <property type="entry name" value="Kinase-like_dom_sf"/>
</dbReference>
<keyword evidence="8" id="KW-0472">Membrane</keyword>